<proteinExistence type="inferred from homology"/>
<comment type="subunit">
    <text evidence="7">Homodimer.</text>
</comment>
<feature type="domain" description="Aminoacyl-transfer RNA synthetases class-II family profile" evidence="8">
    <location>
        <begin position="126"/>
        <end position="438"/>
    </location>
</feature>
<dbReference type="EC" id="6.1.1.22" evidence="7"/>
<evidence type="ECO:0000313" key="9">
    <source>
        <dbReference type="EMBL" id="MYC93549.1"/>
    </source>
</evidence>
<gene>
    <name evidence="7 9" type="primary">asnS</name>
    <name evidence="9" type="ORF">F4X14_01135</name>
</gene>
<dbReference type="InterPro" id="IPR045864">
    <property type="entry name" value="aa-tRNA-synth_II/BPL/LPL"/>
</dbReference>
<dbReference type="InterPro" id="IPR004365">
    <property type="entry name" value="NA-bd_OB_tRNA"/>
</dbReference>
<name>A0A6B1D1V9_9CHLR</name>
<keyword evidence="7" id="KW-0963">Cytoplasm</keyword>
<keyword evidence="4 7" id="KW-0067">ATP-binding</keyword>
<organism evidence="9">
    <name type="scientific">Caldilineaceae bacterium SB0661_bin_32</name>
    <dbReference type="NCBI Taxonomy" id="2605255"/>
    <lineage>
        <taxon>Bacteria</taxon>
        <taxon>Bacillati</taxon>
        <taxon>Chloroflexota</taxon>
        <taxon>Caldilineae</taxon>
        <taxon>Caldilineales</taxon>
        <taxon>Caldilineaceae</taxon>
    </lineage>
</organism>
<dbReference type="Gene3D" id="3.30.930.10">
    <property type="entry name" value="Bira Bifunctional Protein, Domain 2"/>
    <property type="match status" value="1"/>
</dbReference>
<comment type="catalytic activity">
    <reaction evidence="7">
        <text>tRNA(Asn) + L-asparagine + ATP = L-asparaginyl-tRNA(Asn) + AMP + diphosphate + H(+)</text>
        <dbReference type="Rhea" id="RHEA:11180"/>
        <dbReference type="Rhea" id="RHEA-COMP:9659"/>
        <dbReference type="Rhea" id="RHEA-COMP:9674"/>
        <dbReference type="ChEBI" id="CHEBI:15378"/>
        <dbReference type="ChEBI" id="CHEBI:30616"/>
        <dbReference type="ChEBI" id="CHEBI:33019"/>
        <dbReference type="ChEBI" id="CHEBI:58048"/>
        <dbReference type="ChEBI" id="CHEBI:78442"/>
        <dbReference type="ChEBI" id="CHEBI:78515"/>
        <dbReference type="ChEBI" id="CHEBI:456215"/>
        <dbReference type="EC" id="6.1.1.22"/>
    </reaction>
</comment>
<dbReference type="SUPFAM" id="SSF50249">
    <property type="entry name" value="Nucleic acid-binding proteins"/>
    <property type="match status" value="1"/>
</dbReference>
<dbReference type="EMBL" id="VXMH01000007">
    <property type="protein sequence ID" value="MYC93549.1"/>
    <property type="molecule type" value="Genomic_DNA"/>
</dbReference>
<keyword evidence="3 7" id="KW-0547">Nucleotide-binding</keyword>
<dbReference type="CDD" id="cd04323">
    <property type="entry name" value="AsnRS_cyto_like_N"/>
    <property type="match status" value="1"/>
</dbReference>
<dbReference type="Gene3D" id="2.40.50.140">
    <property type="entry name" value="Nucleic acid-binding proteins"/>
    <property type="match status" value="1"/>
</dbReference>
<dbReference type="InterPro" id="IPR002312">
    <property type="entry name" value="Asp/Asn-tRNA-synth_IIb"/>
</dbReference>
<evidence type="ECO:0000256" key="6">
    <source>
        <dbReference type="ARBA" id="ARBA00023146"/>
    </source>
</evidence>
<dbReference type="PANTHER" id="PTHR22594">
    <property type="entry name" value="ASPARTYL/LYSYL-TRNA SYNTHETASE"/>
    <property type="match status" value="1"/>
</dbReference>
<accession>A0A6B1D1V9</accession>
<reference evidence="9" key="1">
    <citation type="submission" date="2019-09" db="EMBL/GenBank/DDBJ databases">
        <title>Characterisation of the sponge microbiome using genome-centric metagenomics.</title>
        <authorList>
            <person name="Engelberts J.P."/>
            <person name="Robbins S.J."/>
            <person name="De Goeij J.M."/>
            <person name="Aranda M."/>
            <person name="Bell S.C."/>
            <person name="Webster N.S."/>
        </authorList>
    </citation>
    <scope>NUCLEOTIDE SEQUENCE</scope>
    <source>
        <strain evidence="9">SB0661_bin_32</strain>
    </source>
</reference>
<sequence>MSAHVGEAVTLEGWLYTKTGKGRLQFLQVRDGGGICQAVVFKGNVSAEAFELARALTQESSLRVTGTVKEDTRAPGIPGGYELDVTALEVVQLADEYPIQPKEHGVEFLMENRHLWIRSSRQWAVLRVRATVIGAIRSWLDGNGYLNVDTPILTPNAAEGTTTLFEIDFHGEPAYLAQTGQLYSEATIMAFGKVYCFGPTFRAEKSKTRRHLQEFWMVEPEIAFCDLNGLMEIEEQFVSHIVQRCLEENVEELRLLERDTSALERVTPSFPRIHYDEAVDMVNRAAAAGELVPGYEDKVPHIKWGDDFGSPHETYIAAQFDKPVFVHHYPTQVKAFYMEPEPDRPEVCRSVDLLAPEGYGEITGGSERMADVDKLVAGIEEHELPMAAFDWYVDLRRYGSVVHSGFGLGLERTVAWICGLTHLREAIAFPRTLGSMRP</sequence>
<evidence type="ECO:0000259" key="8">
    <source>
        <dbReference type="PROSITE" id="PS50862"/>
    </source>
</evidence>
<dbReference type="HAMAP" id="MF_00534">
    <property type="entry name" value="Asn_tRNA_synth"/>
    <property type="match status" value="1"/>
</dbReference>
<evidence type="ECO:0000256" key="7">
    <source>
        <dbReference type="HAMAP-Rule" id="MF_00534"/>
    </source>
</evidence>
<evidence type="ECO:0000256" key="1">
    <source>
        <dbReference type="ARBA" id="ARBA00008226"/>
    </source>
</evidence>
<dbReference type="InterPro" id="IPR012340">
    <property type="entry name" value="NA-bd_OB-fold"/>
</dbReference>
<dbReference type="SUPFAM" id="SSF55681">
    <property type="entry name" value="Class II aaRS and biotin synthetases"/>
    <property type="match status" value="1"/>
</dbReference>
<keyword evidence="6 7" id="KW-0030">Aminoacyl-tRNA synthetase</keyword>
<evidence type="ECO:0000256" key="2">
    <source>
        <dbReference type="ARBA" id="ARBA00022598"/>
    </source>
</evidence>
<dbReference type="GO" id="GO:0004816">
    <property type="term" value="F:asparagine-tRNA ligase activity"/>
    <property type="evidence" value="ECO:0007669"/>
    <property type="project" value="UniProtKB-UniRule"/>
</dbReference>
<dbReference type="AlphaFoldDB" id="A0A6B1D1V9"/>
<dbReference type="PRINTS" id="PR01042">
    <property type="entry name" value="TRNASYNTHASP"/>
</dbReference>
<dbReference type="Pfam" id="PF01336">
    <property type="entry name" value="tRNA_anti-codon"/>
    <property type="match status" value="1"/>
</dbReference>
<dbReference type="GO" id="GO:0005737">
    <property type="term" value="C:cytoplasm"/>
    <property type="evidence" value="ECO:0007669"/>
    <property type="project" value="UniProtKB-SubCell"/>
</dbReference>
<dbReference type="Pfam" id="PF00152">
    <property type="entry name" value="tRNA-synt_2"/>
    <property type="match status" value="1"/>
</dbReference>
<comment type="similarity">
    <text evidence="1 7">Belongs to the class-II aminoacyl-tRNA synthetase family.</text>
</comment>
<dbReference type="PANTHER" id="PTHR22594:SF34">
    <property type="entry name" value="ASPARAGINE--TRNA LIGASE, MITOCHONDRIAL-RELATED"/>
    <property type="match status" value="1"/>
</dbReference>
<dbReference type="InterPro" id="IPR006195">
    <property type="entry name" value="aa-tRNA-synth_II"/>
</dbReference>
<dbReference type="NCBIfam" id="NF003037">
    <property type="entry name" value="PRK03932.1"/>
    <property type="match status" value="1"/>
</dbReference>
<dbReference type="GO" id="GO:0006421">
    <property type="term" value="P:asparaginyl-tRNA aminoacylation"/>
    <property type="evidence" value="ECO:0007669"/>
    <property type="project" value="UniProtKB-UniRule"/>
</dbReference>
<dbReference type="InterPro" id="IPR004522">
    <property type="entry name" value="Asn-tRNA-ligase"/>
</dbReference>
<evidence type="ECO:0000256" key="4">
    <source>
        <dbReference type="ARBA" id="ARBA00022840"/>
    </source>
</evidence>
<dbReference type="GO" id="GO:0005524">
    <property type="term" value="F:ATP binding"/>
    <property type="evidence" value="ECO:0007669"/>
    <property type="project" value="UniProtKB-UniRule"/>
</dbReference>
<dbReference type="PROSITE" id="PS50862">
    <property type="entry name" value="AA_TRNA_LIGASE_II"/>
    <property type="match status" value="1"/>
</dbReference>
<evidence type="ECO:0000256" key="3">
    <source>
        <dbReference type="ARBA" id="ARBA00022741"/>
    </source>
</evidence>
<comment type="caution">
    <text evidence="9">The sequence shown here is derived from an EMBL/GenBank/DDBJ whole genome shotgun (WGS) entry which is preliminary data.</text>
</comment>
<evidence type="ECO:0000256" key="5">
    <source>
        <dbReference type="ARBA" id="ARBA00022917"/>
    </source>
</evidence>
<dbReference type="GO" id="GO:0003676">
    <property type="term" value="F:nucleic acid binding"/>
    <property type="evidence" value="ECO:0007669"/>
    <property type="project" value="InterPro"/>
</dbReference>
<dbReference type="CDD" id="cd00776">
    <property type="entry name" value="AsxRS_core"/>
    <property type="match status" value="1"/>
</dbReference>
<dbReference type="InterPro" id="IPR004364">
    <property type="entry name" value="Aa-tRNA-synt_II"/>
</dbReference>
<keyword evidence="5 7" id="KW-0648">Protein biosynthesis</keyword>
<comment type="subcellular location">
    <subcellularLocation>
        <location evidence="7">Cytoplasm</location>
    </subcellularLocation>
</comment>
<protein>
    <recommendedName>
        <fullName evidence="7">Asparagine--tRNA ligase</fullName>
        <ecNumber evidence="7">6.1.1.22</ecNumber>
    </recommendedName>
    <alternativeName>
        <fullName evidence="7">Asparaginyl-tRNA synthetase</fullName>
        <shortName evidence="7">AsnRS</shortName>
    </alternativeName>
</protein>
<keyword evidence="2 7" id="KW-0436">Ligase</keyword>
<dbReference type="NCBIfam" id="TIGR00457">
    <property type="entry name" value="asnS"/>
    <property type="match status" value="1"/>
</dbReference>